<organism evidence="5 6">
    <name type="scientific">Cellulomonas alba</name>
    <dbReference type="NCBI Taxonomy" id="3053467"/>
    <lineage>
        <taxon>Bacteria</taxon>
        <taxon>Bacillati</taxon>
        <taxon>Actinomycetota</taxon>
        <taxon>Actinomycetes</taxon>
        <taxon>Micrococcales</taxon>
        <taxon>Cellulomonadaceae</taxon>
        <taxon>Cellulomonas</taxon>
    </lineage>
</organism>
<protein>
    <submittedName>
        <fullName evidence="5">Trypsin-like peptidase domain-containing protein</fullName>
    </submittedName>
</protein>
<dbReference type="PANTHER" id="PTHR43343">
    <property type="entry name" value="PEPTIDASE S12"/>
    <property type="match status" value="1"/>
</dbReference>
<name>A0ABT7SKG7_9CELL</name>
<dbReference type="InterPro" id="IPR009003">
    <property type="entry name" value="Peptidase_S1_PA"/>
</dbReference>
<evidence type="ECO:0000313" key="6">
    <source>
        <dbReference type="Proteomes" id="UP001529338"/>
    </source>
</evidence>
<dbReference type="Gene3D" id="2.30.42.10">
    <property type="match status" value="1"/>
</dbReference>
<keyword evidence="1" id="KW-0645">Protease</keyword>
<feature type="compositionally biased region" description="Gly residues" evidence="3">
    <location>
        <begin position="154"/>
        <end position="163"/>
    </location>
</feature>
<evidence type="ECO:0000313" key="5">
    <source>
        <dbReference type="EMBL" id="MDM7856651.1"/>
    </source>
</evidence>
<feature type="compositionally biased region" description="Basic and acidic residues" evidence="3">
    <location>
        <begin position="1"/>
        <end position="14"/>
    </location>
</feature>
<dbReference type="InterPro" id="IPR033116">
    <property type="entry name" value="TRYPSIN_SER"/>
</dbReference>
<dbReference type="SMART" id="SM00228">
    <property type="entry name" value="PDZ"/>
    <property type="match status" value="1"/>
</dbReference>
<proteinExistence type="predicted"/>
<dbReference type="PROSITE" id="PS50106">
    <property type="entry name" value="PDZ"/>
    <property type="match status" value="1"/>
</dbReference>
<keyword evidence="2" id="KW-0378">Hydrolase</keyword>
<dbReference type="InterPro" id="IPR051201">
    <property type="entry name" value="Chloro_Bact_Ser_Proteases"/>
</dbReference>
<dbReference type="Gene3D" id="2.40.10.120">
    <property type="match status" value="1"/>
</dbReference>
<comment type="caution">
    <text evidence="5">The sequence shown here is derived from an EMBL/GenBank/DDBJ whole genome shotgun (WGS) entry which is preliminary data.</text>
</comment>
<feature type="region of interest" description="Disordered" evidence="3">
    <location>
        <begin position="207"/>
        <end position="286"/>
    </location>
</feature>
<sequence>MDEQRTPERPEHEQPTGAQQPAGQQPTQPLPAAQPTQPLPVSQPTQPLPPVPGPPQAYPRPAYVPPAYGQAGAHPYGAQGHAPQGQPGYGQPTHPSGAHPQAGHPQAGHPQAGHPQGMPTPWPPAAPYGGQQQYGAHQYGPHVAGQPGAYPGHPGYGTPGQAGHGAQQRRGVSAGVVAGVTAGALAFGLIAGGGGVALYEYLDGQSQSPQSSALDQGQGAPSDGSGSDGSGSDGSGSDGTSPFSGGGSGGDSTSPWGQQGLPGGGSDQGDQNGTSQGTTEPTSAQTKGVVLIDSVLGYQGAESAGTGMVLTSDGLVLTNNHVVQGATSISVTIGATGKTYQAEVVGTDKSKDVALLQLKDASGLTTVKLDDDQGVTRGDDVTAVGNAQGGGSLVAAPGSVTATDQSMTASTESSDGSETLNGLIEFSAGVVSGDSGGPLLDSEGEVVGMTTAASSGGTSTVAYAIDITDAIAVAHKIDQGQAGNGIVIGTPAFLGVAFTAGSTGGSGGATVGQVLQGTPAARAGITAGDAITKVGSKAVSSADALSKALGKYAPGDKVKITWVSGTSGKTQSATVTLMAGPAA</sequence>
<evidence type="ECO:0000256" key="2">
    <source>
        <dbReference type="ARBA" id="ARBA00022801"/>
    </source>
</evidence>
<dbReference type="RefSeq" id="WP_289456936.1">
    <property type="nucleotide sequence ID" value="NZ_JAUCGQ010000004.1"/>
</dbReference>
<keyword evidence="6" id="KW-1185">Reference proteome</keyword>
<dbReference type="InterPro" id="IPR036034">
    <property type="entry name" value="PDZ_sf"/>
</dbReference>
<dbReference type="PANTHER" id="PTHR43343:SF3">
    <property type="entry name" value="PROTEASE DO-LIKE 8, CHLOROPLASTIC"/>
    <property type="match status" value="1"/>
</dbReference>
<dbReference type="Pfam" id="PF13180">
    <property type="entry name" value="PDZ_2"/>
    <property type="match status" value="1"/>
</dbReference>
<dbReference type="SUPFAM" id="SSF50156">
    <property type="entry name" value="PDZ domain-like"/>
    <property type="match status" value="1"/>
</dbReference>
<feature type="domain" description="PDZ" evidence="4">
    <location>
        <begin position="476"/>
        <end position="541"/>
    </location>
</feature>
<dbReference type="InterPro" id="IPR001478">
    <property type="entry name" value="PDZ"/>
</dbReference>
<evidence type="ECO:0000259" key="4">
    <source>
        <dbReference type="PROSITE" id="PS50106"/>
    </source>
</evidence>
<feature type="compositionally biased region" description="Low complexity" evidence="3">
    <location>
        <begin position="75"/>
        <end position="95"/>
    </location>
</feature>
<evidence type="ECO:0000256" key="1">
    <source>
        <dbReference type="ARBA" id="ARBA00022670"/>
    </source>
</evidence>
<reference evidence="5 6" key="1">
    <citation type="submission" date="2023-06" db="EMBL/GenBank/DDBJ databases">
        <title>Cellulomonas sp. MW4 Whole genome sequence.</title>
        <authorList>
            <person name="Park S."/>
        </authorList>
    </citation>
    <scope>NUCLEOTIDE SEQUENCE [LARGE SCALE GENOMIC DNA]</scope>
    <source>
        <strain evidence="5 6">MW4</strain>
    </source>
</reference>
<dbReference type="EMBL" id="JAUCGQ010000004">
    <property type="protein sequence ID" value="MDM7856651.1"/>
    <property type="molecule type" value="Genomic_DNA"/>
</dbReference>
<dbReference type="InterPro" id="IPR001940">
    <property type="entry name" value="Peptidase_S1C"/>
</dbReference>
<feature type="compositionally biased region" description="Polar residues" evidence="3">
    <location>
        <begin position="268"/>
        <end position="286"/>
    </location>
</feature>
<dbReference type="PRINTS" id="PR00834">
    <property type="entry name" value="PROTEASES2C"/>
</dbReference>
<feature type="region of interest" description="Disordered" evidence="3">
    <location>
        <begin position="1"/>
        <end position="168"/>
    </location>
</feature>
<feature type="compositionally biased region" description="Low complexity" evidence="3">
    <location>
        <begin position="127"/>
        <end position="142"/>
    </location>
</feature>
<evidence type="ECO:0000256" key="3">
    <source>
        <dbReference type="SAM" id="MobiDB-lite"/>
    </source>
</evidence>
<accession>A0ABT7SKG7</accession>
<dbReference type="SUPFAM" id="SSF50494">
    <property type="entry name" value="Trypsin-like serine proteases"/>
    <property type="match status" value="1"/>
</dbReference>
<feature type="compositionally biased region" description="Pro residues" evidence="3">
    <location>
        <begin position="46"/>
        <end position="64"/>
    </location>
</feature>
<feature type="compositionally biased region" description="Low complexity" evidence="3">
    <location>
        <begin position="15"/>
        <end position="45"/>
    </location>
</feature>
<gene>
    <name evidence="5" type="ORF">QRT04_17055</name>
</gene>
<feature type="compositionally biased region" description="Gly residues" evidence="3">
    <location>
        <begin position="226"/>
        <end position="237"/>
    </location>
</feature>
<dbReference type="Pfam" id="PF13365">
    <property type="entry name" value="Trypsin_2"/>
    <property type="match status" value="1"/>
</dbReference>
<dbReference type="Proteomes" id="UP001529338">
    <property type="component" value="Unassembled WGS sequence"/>
</dbReference>
<dbReference type="PROSITE" id="PS00135">
    <property type="entry name" value="TRYPSIN_SER"/>
    <property type="match status" value="1"/>
</dbReference>